<gene>
    <name evidence="2" type="ORF">DCK61_00580</name>
    <name evidence="1" type="ORF">GYR60_05105</name>
</gene>
<reference evidence="1 4" key="1">
    <citation type="journal article" date="2018" name="Genome Biol.">
        <title>SKESA: strategic k-mer extension for scrupulous assemblies.</title>
        <authorList>
            <person name="Souvorov A."/>
            <person name="Agarwala R."/>
            <person name="Lipman D.J."/>
        </authorList>
    </citation>
    <scope>NUCLEOTIDE SEQUENCE [LARGE SCALE GENOMIC DNA]</scope>
    <source>
        <strain evidence="1 4">CFIAFB20130012</strain>
    </source>
</reference>
<proteinExistence type="predicted"/>
<protein>
    <submittedName>
        <fullName evidence="1">Uncharacterized protein</fullName>
    </submittedName>
</protein>
<dbReference type="RefSeq" id="WP_003728163.1">
    <property type="nucleotide sequence ID" value="NZ_CP015593.1"/>
</dbReference>
<organism evidence="1 4">
    <name type="scientific">Listeria monocytogenes</name>
    <dbReference type="NCBI Taxonomy" id="1639"/>
    <lineage>
        <taxon>Bacteria</taxon>
        <taxon>Bacillati</taxon>
        <taxon>Bacillota</taxon>
        <taxon>Bacilli</taxon>
        <taxon>Bacillales</taxon>
        <taxon>Listeriaceae</taxon>
        <taxon>Listeria</taxon>
    </lineage>
</organism>
<reference evidence="1" key="3">
    <citation type="submission" date="2020-01" db="EMBL/GenBank/DDBJ databases">
        <authorList>
            <consortium name="NCBI Pathogen Detection Project"/>
        </authorList>
    </citation>
    <scope>NUCLEOTIDE SEQUENCE</scope>
    <source>
        <strain evidence="1">CFIAFB20130012</strain>
    </source>
</reference>
<dbReference type="EMBL" id="DAAIHR010000004">
    <property type="protein sequence ID" value="HAB8397892.1"/>
    <property type="molecule type" value="Genomic_DNA"/>
</dbReference>
<name>A0A3T2P502_LISMN</name>
<accession>A0A3T2P502</accession>
<sequence length="133" mass="15033">MSKLTQMNKQIFKNNLQKTVDEIKQSKNINSLKDRFVIVPIEESGKILDSTDEMMKRMVLTEENIGGKQLGINDTVDVLGGVFPKAPLWINVSFLGIIDETAIFKLDTSLRFRKPTLLQNVETGHAPFKVIVE</sequence>
<evidence type="ECO:0000313" key="2">
    <source>
        <dbReference type="EMBL" id="KAA9452980.1"/>
    </source>
</evidence>
<dbReference type="Proteomes" id="UP000460224">
    <property type="component" value="Unassembled WGS sequence"/>
</dbReference>
<reference evidence="2 3" key="2">
    <citation type="submission" date="2018-04" db="EMBL/GenBank/DDBJ databases">
        <title>Genome Analysis of a Prevalent Clone of Listeria monocytogenes Sequence Type 87 in China.</title>
        <authorList>
            <person name="Wang Y."/>
        </authorList>
    </citation>
    <scope>NUCLEOTIDE SEQUENCE [LARGE SCALE GENOMIC DNA]</scope>
    <source>
        <strain evidence="2 3">ICDC_LM1523</strain>
    </source>
</reference>
<comment type="caution">
    <text evidence="1">The sequence shown here is derived from an EMBL/GenBank/DDBJ whole genome shotgun (WGS) entry which is preliminary data.</text>
</comment>
<dbReference type="Proteomes" id="UP000840197">
    <property type="component" value="Unassembled WGS sequence"/>
</dbReference>
<evidence type="ECO:0000313" key="4">
    <source>
        <dbReference type="Proteomes" id="UP000840197"/>
    </source>
</evidence>
<dbReference type="EMBL" id="QDAY01000001">
    <property type="protein sequence ID" value="KAA9452980.1"/>
    <property type="molecule type" value="Genomic_DNA"/>
</dbReference>
<evidence type="ECO:0000313" key="3">
    <source>
        <dbReference type="Proteomes" id="UP000460224"/>
    </source>
</evidence>
<dbReference type="AlphaFoldDB" id="A0A3T2P502"/>
<evidence type="ECO:0000313" key="1">
    <source>
        <dbReference type="EMBL" id="HAB8397892.1"/>
    </source>
</evidence>